<sequence>MIWSRTTTAHLPVTPEAVWSVLSDLSRWPEWEPAIATAQLDGPLAREATGSYAPSRGWSRALHERTAPPLRVTGHDEGRRLEITQPNPVGGMRVEWTLVPEGQGAQLTQTVEITGGLTPAVVLGVGADLDRGFLDAGVRLARLAGATPDPTLPRVVIAGGSGSLGRLLGARLFARGHDVRVLTRHRDPRLPFDQVIWDGRSVGDWADVLQSDDEAGVALVNLAGKLVDVRPTDANIAELRSSRVDSTRALVAASQGLGRPLVSWVQASTTAIWSDAHELRVTETTPVPEPGLPQMTGVARPWEDATEGANSEHLVLLRTSIVLDRQAPALQMLARLTRAGLGGRVGSGYQWFSWIHHEDWLRVAVAALGLDPQVRIPDGPLIAAAPHPLRNADLMAALRRHLHRPAAPPTPAAMLHVGAVALRSDPALGLTGRHCTSTVLRDAGFDFVHPDLDSALTEIYG</sequence>
<dbReference type="PANTHER" id="PTHR11092">
    <property type="entry name" value="SUGAR NUCLEOTIDE EPIMERASE RELATED"/>
    <property type="match status" value="1"/>
</dbReference>
<protein>
    <submittedName>
        <fullName evidence="3">DUF1731 domain-containing protein</fullName>
    </submittedName>
</protein>
<dbReference type="InterPro" id="IPR013549">
    <property type="entry name" value="DUF1731"/>
</dbReference>
<feature type="domain" description="NAD-dependent epimerase/dehydratase" evidence="1">
    <location>
        <begin position="155"/>
        <end position="287"/>
    </location>
</feature>
<dbReference type="Pfam" id="PF01370">
    <property type="entry name" value="Epimerase"/>
    <property type="match status" value="1"/>
</dbReference>
<dbReference type="RefSeq" id="WP_130628705.1">
    <property type="nucleotide sequence ID" value="NZ_CP036164.1"/>
</dbReference>
<evidence type="ECO:0000313" key="3">
    <source>
        <dbReference type="EMBL" id="QBF45467.1"/>
    </source>
</evidence>
<organism evidence="3 4">
    <name type="scientific">Janibacter limosus</name>
    <dbReference type="NCBI Taxonomy" id="53458"/>
    <lineage>
        <taxon>Bacteria</taxon>
        <taxon>Bacillati</taxon>
        <taxon>Actinomycetota</taxon>
        <taxon>Actinomycetes</taxon>
        <taxon>Micrococcales</taxon>
        <taxon>Intrasporangiaceae</taxon>
        <taxon>Janibacter</taxon>
    </lineage>
</organism>
<dbReference type="SUPFAM" id="SSF51735">
    <property type="entry name" value="NAD(P)-binding Rossmann-fold domains"/>
    <property type="match status" value="1"/>
</dbReference>
<dbReference type="SUPFAM" id="SSF55961">
    <property type="entry name" value="Bet v1-like"/>
    <property type="match status" value="1"/>
</dbReference>
<dbReference type="Proteomes" id="UP000290408">
    <property type="component" value="Chromosome"/>
</dbReference>
<dbReference type="InterPro" id="IPR023393">
    <property type="entry name" value="START-like_dom_sf"/>
</dbReference>
<dbReference type="PANTHER" id="PTHR11092:SF0">
    <property type="entry name" value="EPIMERASE FAMILY PROTEIN SDR39U1"/>
    <property type="match status" value="1"/>
</dbReference>
<keyword evidence="4" id="KW-1185">Reference proteome</keyword>
<reference evidence="3 4" key="1">
    <citation type="submission" date="2019-02" db="EMBL/GenBank/DDBJ databases">
        <title>Genomic data mining of an Antarctic deep-sea actinobacterium, Janibacterlimosus P3-3-X1.</title>
        <authorList>
            <person name="Liao L."/>
            <person name="Chen B."/>
        </authorList>
    </citation>
    <scope>NUCLEOTIDE SEQUENCE [LARGE SCALE GENOMIC DNA]</scope>
    <source>
        <strain evidence="3 4">P3-3-X1</strain>
    </source>
</reference>
<dbReference type="CDD" id="cd07812">
    <property type="entry name" value="SRPBCC"/>
    <property type="match status" value="1"/>
</dbReference>
<dbReference type="Pfam" id="PF08338">
    <property type="entry name" value="DUF1731"/>
    <property type="match status" value="1"/>
</dbReference>
<dbReference type="AlphaFoldDB" id="A0A4P6MUK6"/>
<dbReference type="InterPro" id="IPR019587">
    <property type="entry name" value="Polyketide_cyclase/dehydratase"/>
</dbReference>
<dbReference type="InterPro" id="IPR036291">
    <property type="entry name" value="NAD(P)-bd_dom_sf"/>
</dbReference>
<proteinExistence type="predicted"/>
<evidence type="ECO:0000259" key="2">
    <source>
        <dbReference type="Pfam" id="PF08338"/>
    </source>
</evidence>
<evidence type="ECO:0000259" key="1">
    <source>
        <dbReference type="Pfam" id="PF01370"/>
    </source>
</evidence>
<dbReference type="EMBL" id="CP036164">
    <property type="protein sequence ID" value="QBF45467.1"/>
    <property type="molecule type" value="Genomic_DNA"/>
</dbReference>
<dbReference type="Gene3D" id="3.30.530.20">
    <property type="match status" value="1"/>
</dbReference>
<feature type="domain" description="DUF1731" evidence="2">
    <location>
        <begin position="411"/>
        <end position="459"/>
    </location>
</feature>
<accession>A0A4P6MUK6</accession>
<dbReference type="InterPro" id="IPR001509">
    <property type="entry name" value="Epimerase_deHydtase"/>
</dbReference>
<dbReference type="KEGG" id="jli:EXU32_03825"/>
<name>A0A4P6MUK6_9MICO</name>
<dbReference type="OrthoDB" id="9801773at2"/>
<dbReference type="Gene3D" id="3.40.50.720">
    <property type="entry name" value="NAD(P)-binding Rossmann-like Domain"/>
    <property type="match status" value="1"/>
</dbReference>
<evidence type="ECO:0000313" key="4">
    <source>
        <dbReference type="Proteomes" id="UP000290408"/>
    </source>
</evidence>
<dbReference type="Pfam" id="PF10604">
    <property type="entry name" value="Polyketide_cyc2"/>
    <property type="match status" value="1"/>
</dbReference>
<gene>
    <name evidence="3" type="ORF">EXU32_03825</name>
</gene>
<dbReference type="STRING" id="1216970.GCA_001570985_02897"/>